<name>A0A9Q9STY2_MOOP1</name>
<gene>
    <name evidence="1" type="ORF">BJP36_36560</name>
</gene>
<evidence type="ECO:0000313" key="1">
    <source>
        <dbReference type="EMBL" id="WAN69607.1"/>
    </source>
</evidence>
<reference evidence="1" key="2">
    <citation type="submission" date="2022-10" db="EMBL/GenBank/DDBJ databases">
        <authorList>
            <person name="Ngo T.-E."/>
        </authorList>
    </citation>
    <scope>NUCLEOTIDE SEQUENCE</scope>
    <source>
        <strain evidence="1">JHB</strain>
    </source>
</reference>
<dbReference type="Proteomes" id="UP000176944">
    <property type="component" value="Chromosome"/>
</dbReference>
<dbReference type="EMBL" id="CP017708">
    <property type="protein sequence ID" value="WAN69607.1"/>
    <property type="molecule type" value="Genomic_DNA"/>
</dbReference>
<protein>
    <submittedName>
        <fullName evidence="1">Uncharacterized protein</fullName>
    </submittedName>
</protein>
<proteinExistence type="predicted"/>
<accession>A0A9Q9STY2</accession>
<dbReference type="AlphaFoldDB" id="A0A9Q9STY2"/>
<organism evidence="1">
    <name type="scientific">Moorena producens (strain JHB)</name>
    <dbReference type="NCBI Taxonomy" id="1454205"/>
    <lineage>
        <taxon>Bacteria</taxon>
        <taxon>Bacillati</taxon>
        <taxon>Cyanobacteriota</taxon>
        <taxon>Cyanophyceae</taxon>
        <taxon>Coleofasciculales</taxon>
        <taxon>Coleofasciculaceae</taxon>
        <taxon>Moorena</taxon>
    </lineage>
</organism>
<sequence length="41" mass="4619">MITEVQSIFATPTPYSLLPTPYSLLPTPYSLLPQITRRGVR</sequence>
<reference evidence="1" key="1">
    <citation type="journal article" date="2017" name="Proc. Natl. Acad. Sci. U.S.A.">
        <title>Comparative genomics uncovers the prolific and distinctive metabolic potential of the cyanobacterial genus Moorea.</title>
        <authorList>
            <person name="Leao T."/>
            <person name="Castelao G."/>
            <person name="Korobeynikov A."/>
            <person name="Monroe E.A."/>
            <person name="Podell S."/>
            <person name="Glukhov E."/>
            <person name="Allen E.E."/>
            <person name="Gerwick W.H."/>
            <person name="Gerwick L."/>
        </authorList>
    </citation>
    <scope>NUCLEOTIDE SEQUENCE</scope>
    <source>
        <strain evidence="1">JHB</strain>
    </source>
</reference>